<dbReference type="Pfam" id="PF13439">
    <property type="entry name" value="Glyco_transf_4"/>
    <property type="match status" value="1"/>
</dbReference>
<evidence type="ECO:0000259" key="3">
    <source>
        <dbReference type="Pfam" id="PF00534"/>
    </source>
</evidence>
<keyword evidence="2 5" id="KW-0808">Transferase</keyword>
<dbReference type="GO" id="GO:0016758">
    <property type="term" value="F:hexosyltransferase activity"/>
    <property type="evidence" value="ECO:0007669"/>
    <property type="project" value="TreeGrafter"/>
</dbReference>
<sequence>MPERAASADTCGDVLIITNDFPPGVGGIEVMVQAVCDALTAAGHRVTVLTSAPGATLLPTGRTAEIASWLARSTRARTVVFGAAAPLGLLARDLRPHVDRIIALSHGHECWWASAPGARRLLRRIGDDVDVWTTISSHTDGMIAPALSPVARRRMTRLSPPVDLDRFHPAPIPRTGPPVVLAAARLVAQKGIDVLLRAWSLLDHGTGAGRPILRIVGDGPQRRRLERMAPSGVEFWGERPHRLMPEIMRDADVFALPVRSRLGGWYAEGFGLVFAEAQASGVPVLAGDSGGVRDVVQNGRTGYVLDSTDVQQWAERLAELVEDADGRRAMGTFARRHAARFSHQGFARKVVEMVQHAGPTVADAASDKAG</sequence>
<evidence type="ECO:0000256" key="1">
    <source>
        <dbReference type="ARBA" id="ARBA00022676"/>
    </source>
</evidence>
<dbReference type="RefSeq" id="WP_142092630.1">
    <property type="nucleotide sequence ID" value="NZ_BAAAMD010000001.1"/>
</dbReference>
<dbReference type="InterPro" id="IPR001296">
    <property type="entry name" value="Glyco_trans_1"/>
</dbReference>
<dbReference type="SUPFAM" id="SSF53756">
    <property type="entry name" value="UDP-Glycosyltransferase/glycogen phosphorylase"/>
    <property type="match status" value="1"/>
</dbReference>
<dbReference type="PANTHER" id="PTHR45947">
    <property type="entry name" value="SULFOQUINOVOSYL TRANSFERASE SQD2"/>
    <property type="match status" value="1"/>
</dbReference>
<dbReference type="PANTHER" id="PTHR45947:SF3">
    <property type="entry name" value="SULFOQUINOVOSYL TRANSFERASE SQD2"/>
    <property type="match status" value="1"/>
</dbReference>
<dbReference type="AlphaFoldDB" id="A0A542ZR50"/>
<keyword evidence="1 5" id="KW-0328">Glycosyltransferase</keyword>
<dbReference type="OrthoDB" id="9808602at2"/>
<comment type="caution">
    <text evidence="5">The sequence shown here is derived from an EMBL/GenBank/DDBJ whole genome shotgun (WGS) entry which is preliminary data.</text>
</comment>
<reference evidence="5 6" key="1">
    <citation type="submission" date="2019-06" db="EMBL/GenBank/DDBJ databases">
        <title>Sequencing the genomes of 1000 actinobacteria strains.</title>
        <authorList>
            <person name="Klenk H.-P."/>
        </authorList>
    </citation>
    <scope>NUCLEOTIDE SEQUENCE [LARGE SCALE GENOMIC DNA]</scope>
    <source>
        <strain evidence="5 6">DSM 8251</strain>
    </source>
</reference>
<dbReference type="Proteomes" id="UP000316196">
    <property type="component" value="Unassembled WGS sequence"/>
</dbReference>
<dbReference type="GO" id="GO:1901137">
    <property type="term" value="P:carbohydrate derivative biosynthetic process"/>
    <property type="evidence" value="ECO:0007669"/>
    <property type="project" value="UniProtKB-ARBA"/>
</dbReference>
<gene>
    <name evidence="5" type="ORF">FB460_0626</name>
</gene>
<evidence type="ECO:0000313" key="6">
    <source>
        <dbReference type="Proteomes" id="UP000316196"/>
    </source>
</evidence>
<name>A0A542ZR50_9ACTN</name>
<proteinExistence type="predicted"/>
<keyword evidence="6" id="KW-1185">Reference proteome</keyword>
<accession>A0A542ZR50</accession>
<feature type="domain" description="Glycosyltransferase subfamily 4-like N-terminal" evidence="4">
    <location>
        <begin position="25"/>
        <end position="120"/>
    </location>
</feature>
<feature type="domain" description="Glycosyl transferase family 1" evidence="3">
    <location>
        <begin position="173"/>
        <end position="336"/>
    </location>
</feature>
<evidence type="ECO:0000259" key="4">
    <source>
        <dbReference type="Pfam" id="PF13439"/>
    </source>
</evidence>
<dbReference type="Pfam" id="PF00534">
    <property type="entry name" value="Glycos_transf_1"/>
    <property type="match status" value="1"/>
</dbReference>
<evidence type="ECO:0000256" key="2">
    <source>
        <dbReference type="ARBA" id="ARBA00022679"/>
    </source>
</evidence>
<dbReference type="InterPro" id="IPR028098">
    <property type="entry name" value="Glyco_trans_4-like_N"/>
</dbReference>
<dbReference type="CDD" id="cd03801">
    <property type="entry name" value="GT4_PimA-like"/>
    <property type="match status" value="1"/>
</dbReference>
<evidence type="ECO:0000313" key="5">
    <source>
        <dbReference type="EMBL" id="TQL62835.1"/>
    </source>
</evidence>
<dbReference type="InterPro" id="IPR050194">
    <property type="entry name" value="Glycosyltransferase_grp1"/>
</dbReference>
<dbReference type="EMBL" id="VFOR01000001">
    <property type="protein sequence ID" value="TQL62835.1"/>
    <property type="molecule type" value="Genomic_DNA"/>
</dbReference>
<protein>
    <submittedName>
        <fullName evidence="5">Phosphatidylinositol alpha-1,6-mannosyltransferase</fullName>
    </submittedName>
</protein>
<organism evidence="5 6">
    <name type="scientific">Propioniferax innocua</name>
    <dbReference type="NCBI Taxonomy" id="1753"/>
    <lineage>
        <taxon>Bacteria</taxon>
        <taxon>Bacillati</taxon>
        <taxon>Actinomycetota</taxon>
        <taxon>Actinomycetes</taxon>
        <taxon>Propionibacteriales</taxon>
        <taxon>Propionibacteriaceae</taxon>
        <taxon>Propioniferax</taxon>
    </lineage>
</organism>
<dbReference type="Gene3D" id="3.40.50.2000">
    <property type="entry name" value="Glycogen Phosphorylase B"/>
    <property type="match status" value="2"/>
</dbReference>